<reference evidence="2 3" key="1">
    <citation type="submission" date="2024-12" db="EMBL/GenBank/DDBJ databases">
        <authorList>
            <person name="Hu S."/>
        </authorList>
    </citation>
    <scope>NUCLEOTIDE SEQUENCE [LARGE SCALE GENOMIC DNA]</scope>
    <source>
        <strain evidence="2 3">P-25</strain>
    </source>
</reference>
<organism evidence="2 3">
    <name type="scientific">Pedobacter helvus</name>
    <dbReference type="NCBI Taxonomy" id="2563444"/>
    <lineage>
        <taxon>Bacteria</taxon>
        <taxon>Pseudomonadati</taxon>
        <taxon>Bacteroidota</taxon>
        <taxon>Sphingobacteriia</taxon>
        <taxon>Sphingobacteriales</taxon>
        <taxon>Sphingobacteriaceae</taxon>
        <taxon>Pedobacter</taxon>
    </lineage>
</organism>
<proteinExistence type="predicted"/>
<keyword evidence="3" id="KW-1185">Reference proteome</keyword>
<accession>A0ABW9JE14</accession>
<feature type="chain" id="PRO_5046914422" description="Secreted protein" evidence="1">
    <location>
        <begin position="22"/>
        <end position="102"/>
    </location>
</feature>
<dbReference type="RefSeq" id="WP_138729601.1">
    <property type="nucleotide sequence ID" value="NZ_SRMP02000002.1"/>
</dbReference>
<sequence>MKKIGALFLLCIVLFSLLPCNDEITCVDETANVSSQITHDEDSKESCSSICMCACCGQRIVIVDQVKFPIQTPAQFANHTIRNYQFHLEQLSRNIWQPPKLA</sequence>
<name>A0ABW9JE14_9SPHI</name>
<evidence type="ECO:0000313" key="3">
    <source>
        <dbReference type="Proteomes" id="UP001517367"/>
    </source>
</evidence>
<evidence type="ECO:0000256" key="1">
    <source>
        <dbReference type="SAM" id="SignalP"/>
    </source>
</evidence>
<keyword evidence="1" id="KW-0732">Signal</keyword>
<protein>
    <recommendedName>
        <fullName evidence="4">Secreted protein</fullName>
    </recommendedName>
</protein>
<feature type="signal peptide" evidence="1">
    <location>
        <begin position="1"/>
        <end position="21"/>
    </location>
</feature>
<evidence type="ECO:0000313" key="2">
    <source>
        <dbReference type="EMBL" id="MFN0290371.1"/>
    </source>
</evidence>
<gene>
    <name evidence="2" type="ORF">E5L68_003160</name>
</gene>
<dbReference type="Proteomes" id="UP001517367">
    <property type="component" value="Unassembled WGS sequence"/>
</dbReference>
<evidence type="ECO:0008006" key="4">
    <source>
        <dbReference type="Google" id="ProtNLM"/>
    </source>
</evidence>
<comment type="caution">
    <text evidence="2">The sequence shown here is derived from an EMBL/GenBank/DDBJ whole genome shotgun (WGS) entry which is preliminary data.</text>
</comment>
<dbReference type="EMBL" id="SRMP02000002">
    <property type="protein sequence ID" value="MFN0290371.1"/>
    <property type="molecule type" value="Genomic_DNA"/>
</dbReference>